<feature type="compositionally biased region" description="Polar residues" evidence="1">
    <location>
        <begin position="86"/>
        <end position="96"/>
    </location>
</feature>
<dbReference type="InterPro" id="IPR055491">
    <property type="entry name" value="DUF7063"/>
</dbReference>
<evidence type="ECO:0000259" key="2">
    <source>
        <dbReference type="Pfam" id="PF23205"/>
    </source>
</evidence>
<feature type="domain" description="DUF7063" evidence="2">
    <location>
        <begin position="388"/>
        <end position="473"/>
    </location>
</feature>
<evidence type="ECO:0000313" key="4">
    <source>
        <dbReference type="Proteomes" id="UP000046395"/>
    </source>
</evidence>
<feature type="domain" description="DUF7063" evidence="2">
    <location>
        <begin position="128"/>
        <end position="209"/>
    </location>
</feature>
<dbReference type="Pfam" id="PF23638">
    <property type="entry name" value="DUF7145"/>
    <property type="match status" value="2"/>
</dbReference>
<feature type="domain" description="DUF7145" evidence="3">
    <location>
        <begin position="511"/>
        <end position="615"/>
    </location>
</feature>
<evidence type="ECO:0000259" key="3">
    <source>
        <dbReference type="Pfam" id="PF23638"/>
    </source>
</evidence>
<evidence type="ECO:0000313" key="5">
    <source>
        <dbReference type="WBParaSite" id="TMUE_0000001444.1"/>
    </source>
</evidence>
<organism evidence="4 5">
    <name type="scientific">Trichuris muris</name>
    <name type="common">Mouse whipworm</name>
    <dbReference type="NCBI Taxonomy" id="70415"/>
    <lineage>
        <taxon>Eukaryota</taxon>
        <taxon>Metazoa</taxon>
        <taxon>Ecdysozoa</taxon>
        <taxon>Nematoda</taxon>
        <taxon>Enoplea</taxon>
        <taxon>Dorylaimia</taxon>
        <taxon>Trichinellida</taxon>
        <taxon>Trichuridae</taxon>
        <taxon>Trichuris</taxon>
    </lineage>
</organism>
<dbReference type="SUPFAM" id="SSF55550">
    <property type="entry name" value="SH2 domain"/>
    <property type="match status" value="3"/>
</dbReference>
<feature type="region of interest" description="Disordered" evidence="1">
    <location>
        <begin position="85"/>
        <end position="105"/>
    </location>
</feature>
<dbReference type="WBParaSite" id="TMUE_2000006096.1">
    <property type="protein sequence ID" value="TMUE_2000006096.1"/>
    <property type="gene ID" value="WBGene00299471"/>
</dbReference>
<protein>
    <submittedName>
        <fullName evidence="5 6">SH2 domain-containing protein</fullName>
    </submittedName>
</protein>
<dbReference type="InterPro" id="IPR055569">
    <property type="entry name" value="DUF7145"/>
</dbReference>
<feature type="region of interest" description="Disordered" evidence="1">
    <location>
        <begin position="351"/>
        <end position="382"/>
    </location>
</feature>
<reference evidence="5 6" key="3">
    <citation type="submission" date="2019-12" db="UniProtKB">
        <authorList>
            <consortium name="WormBaseParasite"/>
        </authorList>
    </citation>
    <scope>IDENTIFICATION</scope>
</reference>
<evidence type="ECO:0000313" key="6">
    <source>
        <dbReference type="WBParaSite" id="TMUE_2000006096.1"/>
    </source>
</evidence>
<dbReference type="Proteomes" id="UP000046395">
    <property type="component" value="Unassembled WGS sequence"/>
</dbReference>
<reference evidence="4" key="1">
    <citation type="submission" date="2013-11" db="EMBL/GenBank/DDBJ databases">
        <authorList>
            <person name="Aslett M."/>
        </authorList>
    </citation>
    <scope>NUCLEOTIDE SEQUENCE [LARGE SCALE GENOMIC DNA]</scope>
    <source>
        <strain evidence="4">Edinburgh</strain>
    </source>
</reference>
<name>A0A5S6Q2Q7_TRIMR</name>
<accession>A0A5S6Q2Q7</accession>
<keyword evidence="4" id="KW-1185">Reference proteome</keyword>
<feature type="domain" description="DUF7145" evidence="3">
    <location>
        <begin position="241"/>
        <end position="348"/>
    </location>
</feature>
<dbReference type="InterPro" id="IPR036860">
    <property type="entry name" value="SH2_dom_sf"/>
</dbReference>
<evidence type="ECO:0000256" key="1">
    <source>
        <dbReference type="SAM" id="MobiDB-lite"/>
    </source>
</evidence>
<dbReference type="Pfam" id="PF23205">
    <property type="entry name" value="DUF7063"/>
    <property type="match status" value="2"/>
</dbReference>
<proteinExistence type="predicted"/>
<dbReference type="Gene3D" id="3.30.505.10">
    <property type="entry name" value="SH2 domain"/>
    <property type="match status" value="3"/>
</dbReference>
<sequence length="620" mass="71364">MTENKIALGVIKVIGKHSNKLGEPAISITTEEKKIHAEKGSPLESDSRNENIEQKITAKQPMEMHISLANQSNTEECITFNDRIDQSTSPVETAPTNARPLSPKNAGTYSTSALTELDVLNIPVPLCKLPYYHYRRSVDELQGEITRKGDYLVFLNTHDQSKPTLYACDESNNVKTIPIKTDSKGHFIFHAEDTRERFCTIGRLIRFYADNKLNVQESRDSPCYLRRPIYDPEYQTPLYLENNSRMETWAYFHPISSPFKSIPSVLKRNGDYILFGQEENPNHHRFIVKWEDYLYILQFRPNKQGRWVLPRSDVGEPIETVESLDQLVKSYARTRAIVHGISFVRPIKTHQMMSGKQKDGSSTEASKAAKQLEDGGSKQAKMAPRPLHSLPIYFGQLSLTEAVSNLQESGEYLLYTNALTKNLMLAVRWTTENETMIYTANITKNKEGFFQITNADAELKFGTVDELITYYNTSHIPVQAIRYKEKYGNEIYLLKPVQRHLFCNQYNVHEKDDTNWIWCNDRIGKKKACELLKNSGDFLCRLSSDRKQVIITVRWNDKCYDLNLQSLRHNERDEYELPKYDDAEPTEYAAGIFDFVKIAVTSQMQLNGMILKNCIQECKP</sequence>
<reference evidence="4" key="2">
    <citation type="submission" date="2014-03" db="EMBL/GenBank/DDBJ databases">
        <title>The whipworm genome and dual-species transcriptomics of an intimate host-pathogen interaction.</title>
        <authorList>
            <person name="Foth B.J."/>
            <person name="Tsai I.J."/>
            <person name="Reid A.J."/>
            <person name="Bancroft A.J."/>
            <person name="Nichol S."/>
            <person name="Tracey A."/>
            <person name="Holroyd N."/>
            <person name="Cotton J.A."/>
            <person name="Stanley E.J."/>
            <person name="Zarowiecki M."/>
            <person name="Liu J.Z."/>
            <person name="Huckvale T."/>
            <person name="Cooper P.J."/>
            <person name="Grencis R.K."/>
            <person name="Berriman M."/>
        </authorList>
    </citation>
    <scope>NUCLEOTIDE SEQUENCE [LARGE SCALE GENOMIC DNA]</scope>
    <source>
        <strain evidence="4">Edinburgh</strain>
    </source>
</reference>
<dbReference type="AlphaFoldDB" id="A0A5S6Q2Q7"/>
<dbReference type="WBParaSite" id="TMUE_0000001444.1">
    <property type="protein sequence ID" value="TMUE_0000001444.1"/>
    <property type="gene ID" value="WBGene00297338"/>
</dbReference>